<dbReference type="KEGG" id="aee:IM676_05260"/>
<sequence>MSIEVMIPQEMAKNRNISQVTTSEVKQEQMQPDSINIPDVALSLSPIALLFSWVMFFLILQKIRTILDNKMVFTVNGVHKVPCKNCRFYSNNHYLKCAVQPSIVLTEDAKDCSEYSPKNGKFSPNGLFK</sequence>
<evidence type="ECO:0000313" key="3">
    <source>
        <dbReference type="Proteomes" id="UP000593846"/>
    </source>
</evidence>
<name>A0A7S6TZY4_9CYAN</name>
<organism evidence="2 3">
    <name type="scientific">Anabaenopsis elenkinii CCIBt3563</name>
    <dbReference type="NCBI Taxonomy" id="2779889"/>
    <lineage>
        <taxon>Bacteria</taxon>
        <taxon>Bacillati</taxon>
        <taxon>Cyanobacteriota</taxon>
        <taxon>Cyanophyceae</taxon>
        <taxon>Nostocales</taxon>
        <taxon>Nodulariaceae</taxon>
        <taxon>Anabaenopsis</taxon>
    </lineage>
</organism>
<feature type="transmembrane region" description="Helical" evidence="1">
    <location>
        <begin position="40"/>
        <end position="60"/>
    </location>
</feature>
<proteinExistence type="predicted"/>
<reference evidence="3" key="1">
    <citation type="submission" date="2020-10" db="EMBL/GenBank/DDBJ databases">
        <title>Genome-based taxonomic classification of the species Anabaenopsis elenkinii.</title>
        <authorList>
            <person name="Delbaje E."/>
            <person name="Andreote A.P.D."/>
            <person name="Pellegrinetti T.A."/>
            <person name="Cruz R.B."/>
            <person name="Branco L.H.Z."/>
            <person name="Fiore M.F."/>
        </authorList>
    </citation>
    <scope>NUCLEOTIDE SEQUENCE [LARGE SCALE GENOMIC DNA]</scope>
    <source>
        <strain evidence="3">CCIBt3563</strain>
    </source>
</reference>
<evidence type="ECO:0000256" key="1">
    <source>
        <dbReference type="SAM" id="Phobius"/>
    </source>
</evidence>
<keyword evidence="1" id="KW-0812">Transmembrane</keyword>
<dbReference type="Proteomes" id="UP000593846">
    <property type="component" value="Chromosome"/>
</dbReference>
<gene>
    <name evidence="2" type="ORF">IM676_05260</name>
</gene>
<dbReference type="AlphaFoldDB" id="A0A7S6TZY4"/>
<protein>
    <submittedName>
        <fullName evidence="2">Uncharacterized protein</fullName>
    </submittedName>
</protein>
<accession>A0A7S6TZY4</accession>
<evidence type="ECO:0000313" key="2">
    <source>
        <dbReference type="EMBL" id="QOV23700.1"/>
    </source>
</evidence>
<keyword evidence="3" id="KW-1185">Reference proteome</keyword>
<keyword evidence="1" id="KW-0472">Membrane</keyword>
<keyword evidence="1" id="KW-1133">Transmembrane helix</keyword>
<dbReference type="RefSeq" id="WP_200989246.1">
    <property type="nucleotide sequence ID" value="NZ_CP063311.1"/>
</dbReference>
<dbReference type="EMBL" id="CP063311">
    <property type="protein sequence ID" value="QOV23700.1"/>
    <property type="molecule type" value="Genomic_DNA"/>
</dbReference>